<comment type="caution">
    <text evidence="8">The sequence shown here is derived from an EMBL/GenBank/DDBJ whole genome shotgun (WGS) entry which is preliminary data.</text>
</comment>
<evidence type="ECO:0000256" key="6">
    <source>
        <dbReference type="ARBA" id="ARBA00023004"/>
    </source>
</evidence>
<dbReference type="PANTHER" id="PTHR24291:SF50">
    <property type="entry name" value="BIFUNCTIONAL ALBAFLAVENONE MONOOXYGENASE_TERPENE SYNTHASE"/>
    <property type="match status" value="1"/>
</dbReference>
<comment type="similarity">
    <text evidence="2">Belongs to the cytochrome P450 family.</text>
</comment>
<evidence type="ECO:0000256" key="3">
    <source>
        <dbReference type="ARBA" id="ARBA00022617"/>
    </source>
</evidence>
<dbReference type="InterPro" id="IPR050196">
    <property type="entry name" value="Cytochrome_P450_Monoox"/>
</dbReference>
<keyword evidence="5" id="KW-0560">Oxidoreductase</keyword>
<evidence type="ECO:0000256" key="1">
    <source>
        <dbReference type="ARBA" id="ARBA00001971"/>
    </source>
</evidence>
<comment type="cofactor">
    <cofactor evidence="1">
        <name>heme</name>
        <dbReference type="ChEBI" id="CHEBI:30413"/>
    </cofactor>
</comment>
<evidence type="ECO:0000313" key="9">
    <source>
        <dbReference type="Proteomes" id="UP000022910"/>
    </source>
</evidence>
<dbReference type="PANTHER" id="PTHR24291">
    <property type="entry name" value="CYTOCHROME P450 FAMILY 4"/>
    <property type="match status" value="1"/>
</dbReference>
<dbReference type="GO" id="GO:0005506">
    <property type="term" value="F:iron ion binding"/>
    <property type="evidence" value="ECO:0007669"/>
    <property type="project" value="InterPro"/>
</dbReference>
<evidence type="ECO:0000313" key="8">
    <source>
        <dbReference type="EMBL" id="EXX67747.1"/>
    </source>
</evidence>
<dbReference type="Proteomes" id="UP000022910">
    <property type="component" value="Unassembled WGS sequence"/>
</dbReference>
<evidence type="ECO:0000256" key="2">
    <source>
        <dbReference type="ARBA" id="ARBA00010617"/>
    </source>
</evidence>
<keyword evidence="3" id="KW-0349">Heme</keyword>
<dbReference type="GO" id="GO:0020037">
    <property type="term" value="F:heme binding"/>
    <property type="evidence" value="ECO:0007669"/>
    <property type="project" value="InterPro"/>
</dbReference>
<keyword evidence="7" id="KW-0503">Monooxygenase</keyword>
<protein>
    <submittedName>
        <fullName evidence="8">C-22 sterol desaturase</fullName>
    </submittedName>
</protein>
<keyword evidence="9" id="KW-1185">Reference proteome</keyword>
<organism evidence="8 9">
    <name type="scientific">Rhizophagus irregularis (strain DAOM 197198w)</name>
    <name type="common">Glomus intraradices</name>
    <dbReference type="NCBI Taxonomy" id="1432141"/>
    <lineage>
        <taxon>Eukaryota</taxon>
        <taxon>Fungi</taxon>
        <taxon>Fungi incertae sedis</taxon>
        <taxon>Mucoromycota</taxon>
        <taxon>Glomeromycotina</taxon>
        <taxon>Glomeromycetes</taxon>
        <taxon>Glomerales</taxon>
        <taxon>Glomeraceae</taxon>
        <taxon>Rhizophagus</taxon>
    </lineage>
</organism>
<dbReference type="InterPro" id="IPR001128">
    <property type="entry name" value="Cyt_P450"/>
</dbReference>
<dbReference type="HOGENOM" id="CLU_001570_5_7_1"/>
<dbReference type="GO" id="GO:0016705">
    <property type="term" value="F:oxidoreductase activity, acting on paired donors, with incorporation or reduction of molecular oxygen"/>
    <property type="evidence" value="ECO:0007669"/>
    <property type="project" value="InterPro"/>
</dbReference>
<dbReference type="EMBL" id="JEMT01017572">
    <property type="protein sequence ID" value="EXX67747.1"/>
    <property type="molecule type" value="Genomic_DNA"/>
</dbReference>
<dbReference type="InterPro" id="IPR036396">
    <property type="entry name" value="Cyt_P450_sf"/>
</dbReference>
<dbReference type="AlphaFoldDB" id="A0A015JE64"/>
<reference evidence="8 9" key="1">
    <citation type="submission" date="2014-02" db="EMBL/GenBank/DDBJ databases">
        <title>Single nucleus genome sequencing reveals high similarity among nuclei of an endomycorrhizal fungus.</title>
        <authorList>
            <person name="Lin K."/>
            <person name="Geurts R."/>
            <person name="Zhang Z."/>
            <person name="Limpens E."/>
            <person name="Saunders D.G."/>
            <person name="Mu D."/>
            <person name="Pang E."/>
            <person name="Cao H."/>
            <person name="Cha H."/>
            <person name="Lin T."/>
            <person name="Zhou Q."/>
            <person name="Shang Y."/>
            <person name="Li Y."/>
            <person name="Ivanov S."/>
            <person name="Sharma T."/>
            <person name="Velzen R.V."/>
            <person name="Ruijter N.D."/>
            <person name="Aanen D.K."/>
            <person name="Win J."/>
            <person name="Kamoun S."/>
            <person name="Bisseling T."/>
            <person name="Huang S."/>
        </authorList>
    </citation>
    <scope>NUCLEOTIDE SEQUENCE [LARGE SCALE GENOMIC DNA]</scope>
    <source>
        <strain evidence="9">DAOM197198w</strain>
    </source>
</reference>
<dbReference type="OMA" id="CIANIWQ"/>
<evidence type="ECO:0000256" key="4">
    <source>
        <dbReference type="ARBA" id="ARBA00022723"/>
    </source>
</evidence>
<dbReference type="GO" id="GO:0004497">
    <property type="term" value="F:monooxygenase activity"/>
    <property type="evidence" value="ECO:0007669"/>
    <property type="project" value="UniProtKB-KW"/>
</dbReference>
<dbReference type="OrthoDB" id="1470350at2759"/>
<keyword evidence="4" id="KW-0479">Metal-binding</keyword>
<name>A0A015JE64_RHIIW</name>
<dbReference type="Pfam" id="PF00067">
    <property type="entry name" value="p450"/>
    <property type="match status" value="1"/>
</dbReference>
<gene>
    <name evidence="8" type="ORF">RirG_111620</name>
</gene>
<dbReference type="PRINTS" id="PR00465">
    <property type="entry name" value="EP450IV"/>
</dbReference>
<evidence type="ECO:0000256" key="5">
    <source>
        <dbReference type="ARBA" id="ARBA00023002"/>
    </source>
</evidence>
<dbReference type="SUPFAM" id="SSF48264">
    <property type="entry name" value="Cytochrome P450"/>
    <property type="match status" value="1"/>
</dbReference>
<accession>A0A015JE64</accession>
<dbReference type="InterPro" id="IPR002403">
    <property type="entry name" value="Cyt_P450_E_grp-IV"/>
</dbReference>
<dbReference type="STRING" id="1432141.A0A015JE64"/>
<keyword evidence="6" id="KW-0408">Iron</keyword>
<dbReference type="Gene3D" id="1.10.630.10">
    <property type="entry name" value="Cytochrome P450"/>
    <property type="match status" value="1"/>
</dbReference>
<proteinExistence type="inferred from homology"/>
<evidence type="ECO:0000256" key="7">
    <source>
        <dbReference type="ARBA" id="ARBA00023033"/>
    </source>
</evidence>
<sequence length="164" mass="19621">MNYVNAIIKESLRIHPPTTLINLRKPSKPIKVGSYVVPKDNLCIANIWQIHHNPKYWENPNQYNPDRFLINEKRHPFSWIPFSAGHRNWYVLFFSVTINIMESIGQNFSLMEQRVILSMFLLKYEWTLPKDSINKEKLILESQFLLRPVNIELLFTEKEFVYQN</sequence>